<name>A0A368SZG9_9ACTN</name>
<gene>
    <name evidence="3" type="ORF">DEF24_23395</name>
</gene>
<dbReference type="PANTHER" id="PTHR43685:SF2">
    <property type="entry name" value="GLYCOSYLTRANSFERASE 2-LIKE DOMAIN-CONTAINING PROTEIN"/>
    <property type="match status" value="1"/>
</dbReference>
<comment type="caution">
    <text evidence="3">The sequence shown here is derived from an EMBL/GenBank/DDBJ whole genome shotgun (WGS) entry which is preliminary data.</text>
</comment>
<dbReference type="InterPro" id="IPR029044">
    <property type="entry name" value="Nucleotide-diphossugar_trans"/>
</dbReference>
<dbReference type="PANTHER" id="PTHR43685">
    <property type="entry name" value="GLYCOSYLTRANSFERASE"/>
    <property type="match status" value="1"/>
</dbReference>
<dbReference type="InterPro" id="IPR050834">
    <property type="entry name" value="Glycosyltransf_2"/>
</dbReference>
<protein>
    <submittedName>
        <fullName evidence="3">Glycosyl transferase family 2</fullName>
    </submittedName>
</protein>
<dbReference type="Proteomes" id="UP000253318">
    <property type="component" value="Unassembled WGS sequence"/>
</dbReference>
<keyword evidence="4" id="KW-1185">Reference proteome</keyword>
<dbReference type="Gene3D" id="3.90.550.10">
    <property type="entry name" value="Spore Coat Polysaccharide Biosynthesis Protein SpsA, Chain A"/>
    <property type="match status" value="1"/>
</dbReference>
<dbReference type="Pfam" id="PF00535">
    <property type="entry name" value="Glycos_transf_2"/>
    <property type="match status" value="1"/>
</dbReference>
<proteinExistence type="predicted"/>
<reference evidence="3 4" key="1">
    <citation type="submission" date="2018-04" db="EMBL/GenBank/DDBJ databases">
        <title>Novel actinobacteria from marine sediment.</title>
        <authorList>
            <person name="Ng Z.Y."/>
            <person name="Tan G.Y.A."/>
        </authorList>
    </citation>
    <scope>NUCLEOTIDE SEQUENCE [LARGE SCALE GENOMIC DNA]</scope>
    <source>
        <strain evidence="3 4">TPS81</strain>
    </source>
</reference>
<evidence type="ECO:0000313" key="4">
    <source>
        <dbReference type="Proteomes" id="UP000253318"/>
    </source>
</evidence>
<dbReference type="GO" id="GO:0016740">
    <property type="term" value="F:transferase activity"/>
    <property type="evidence" value="ECO:0007669"/>
    <property type="project" value="UniProtKB-KW"/>
</dbReference>
<dbReference type="InterPro" id="IPR001173">
    <property type="entry name" value="Glyco_trans_2-like"/>
</dbReference>
<dbReference type="OrthoDB" id="5168148at2"/>
<dbReference type="AlphaFoldDB" id="A0A368SZG9"/>
<dbReference type="EMBL" id="QEIN01000257">
    <property type="protein sequence ID" value="RCV51233.1"/>
    <property type="molecule type" value="Genomic_DNA"/>
</dbReference>
<feature type="domain" description="Glycosyltransferase 2-like" evidence="2">
    <location>
        <begin position="37"/>
        <end position="146"/>
    </location>
</feature>
<evidence type="ECO:0000256" key="1">
    <source>
        <dbReference type="SAM" id="MobiDB-lite"/>
    </source>
</evidence>
<feature type="compositionally biased region" description="Low complexity" evidence="1">
    <location>
        <begin position="525"/>
        <end position="538"/>
    </location>
</feature>
<keyword evidence="3" id="KW-0808">Transferase</keyword>
<evidence type="ECO:0000313" key="3">
    <source>
        <dbReference type="EMBL" id="RCV51233.1"/>
    </source>
</evidence>
<dbReference type="SUPFAM" id="SSF53448">
    <property type="entry name" value="Nucleotide-diphospho-sugar transferases"/>
    <property type="match status" value="1"/>
</dbReference>
<sequence>MTHRGRVERTTTRIFRNAWEALAPPDLGTWEPRLSVSVVIPARGDQQELDLALAALAAQTYPAHLLEVVVVDDHSRAPLRLPARRPANCRVERAPLTGIGAGHARAYGAHVTSGEIICWLDPDVVTDPWHVEAHARWQHLHPECVTLGQVGFPVRRPRTPEEVVRLIGDGDLGESLGEARGHPWVRRVLERTDDLRDADHLGFHAHVGVSAALRRSLYEAAGGVDPSLTLGQDTEFGYRLWQAGGVFLPEPRARGWHVGVGSSARTRVPSPRFRHAVLADLMPHPRCFRDADGGGRGRRVPLVRVVVEVAGARYELVRACVDRVLDGTERDLAVTLVADWENAAGSDTADPADPRPDPRLELRLIQANYLGDPRVAFAPHAPRTGFPAPYLLELPVGVGVGPDTVGRLVARAERARAGLTELTVPDAGGMPGLRLWRTRALARALRVRGAHEPLADAVAEVHGRFRVEAAEQELTDLAALPVEELRVAVWSSADGADGSAGSAGAAGGTGEPDTRPEEADGAGTGRFRGLARAVGRALRPPRGRRRRGQGGTEEAAA</sequence>
<organism evidence="3 4">
    <name type="scientific">Marinitenerispora sediminis</name>
    <dbReference type="NCBI Taxonomy" id="1931232"/>
    <lineage>
        <taxon>Bacteria</taxon>
        <taxon>Bacillati</taxon>
        <taxon>Actinomycetota</taxon>
        <taxon>Actinomycetes</taxon>
        <taxon>Streptosporangiales</taxon>
        <taxon>Nocardiopsidaceae</taxon>
        <taxon>Marinitenerispora</taxon>
    </lineage>
</organism>
<feature type="region of interest" description="Disordered" evidence="1">
    <location>
        <begin position="495"/>
        <end position="557"/>
    </location>
</feature>
<feature type="compositionally biased region" description="Basic residues" evidence="1">
    <location>
        <begin position="539"/>
        <end position="548"/>
    </location>
</feature>
<accession>A0A368SZG9</accession>
<evidence type="ECO:0000259" key="2">
    <source>
        <dbReference type="Pfam" id="PF00535"/>
    </source>
</evidence>